<evidence type="ECO:0000256" key="2">
    <source>
        <dbReference type="ARBA" id="ARBA00022692"/>
    </source>
</evidence>
<evidence type="ECO:0000313" key="7">
    <source>
        <dbReference type="EMBL" id="QFG00762.1"/>
    </source>
</evidence>
<dbReference type="Pfam" id="PF03816">
    <property type="entry name" value="LytR_cpsA_psr"/>
    <property type="match status" value="1"/>
</dbReference>
<reference evidence="7 8" key="1">
    <citation type="submission" date="2018-07" db="EMBL/GenBank/DDBJ databases">
        <title>Complete genome sequence of Psychrobacillus sp. PB01, isolated from iceberg, and comparative genome analysis of Psychrobacillus strains.</title>
        <authorList>
            <person name="Lee P.C."/>
        </authorList>
    </citation>
    <scope>NUCLEOTIDE SEQUENCE [LARGE SCALE GENOMIC DNA]</scope>
    <source>
        <strain evidence="7 8">PB01</strain>
    </source>
</reference>
<dbReference type="PANTHER" id="PTHR33392:SF10">
    <property type="entry name" value="POLYISOPRENYL-TEICHOIC ACID--PEPTIDOGLYCAN TEICHOIC ACID TRANSFERASE TAGV"/>
    <property type="match status" value="1"/>
</dbReference>
<dbReference type="InterPro" id="IPR050922">
    <property type="entry name" value="LytR/CpsA/Psr_CW_biosynth"/>
</dbReference>
<protein>
    <submittedName>
        <fullName evidence="7">Transcriptional regulator</fullName>
    </submittedName>
</protein>
<dbReference type="KEGG" id="psyo:PB01_19250"/>
<dbReference type="NCBIfam" id="TIGR00350">
    <property type="entry name" value="lytR_cpsA_psr"/>
    <property type="match status" value="1"/>
</dbReference>
<name>A0A5J6SRW5_9BACI</name>
<comment type="similarity">
    <text evidence="1">Belongs to the LytR/CpsA/Psr (LCP) family.</text>
</comment>
<accession>A0A5J6SRW5</accession>
<dbReference type="InterPro" id="IPR004474">
    <property type="entry name" value="LytR_CpsA_psr"/>
</dbReference>
<keyword evidence="8" id="KW-1185">Reference proteome</keyword>
<feature type="transmembrane region" description="Helical" evidence="5">
    <location>
        <begin position="21"/>
        <end position="41"/>
    </location>
</feature>
<dbReference type="Gene3D" id="3.40.630.190">
    <property type="entry name" value="LCP protein"/>
    <property type="match status" value="1"/>
</dbReference>
<evidence type="ECO:0000256" key="4">
    <source>
        <dbReference type="ARBA" id="ARBA00022989"/>
    </source>
</evidence>
<organism evidence="7 8">
    <name type="scientific">Psychrobacillus glaciei</name>
    <dbReference type="NCBI Taxonomy" id="2283160"/>
    <lineage>
        <taxon>Bacteria</taxon>
        <taxon>Bacillati</taxon>
        <taxon>Bacillota</taxon>
        <taxon>Bacilli</taxon>
        <taxon>Bacillales</taxon>
        <taxon>Bacillaceae</taxon>
        <taxon>Psychrobacillus</taxon>
    </lineage>
</organism>
<gene>
    <name evidence="7" type="ORF">PB01_19250</name>
</gene>
<dbReference type="OrthoDB" id="27330at2"/>
<feature type="domain" description="Cell envelope-related transcriptional attenuator" evidence="6">
    <location>
        <begin position="90"/>
        <end position="239"/>
    </location>
</feature>
<dbReference type="AlphaFoldDB" id="A0A5J6SRW5"/>
<keyword evidence="2 5" id="KW-0812">Transmembrane</keyword>
<evidence type="ECO:0000259" key="6">
    <source>
        <dbReference type="Pfam" id="PF03816"/>
    </source>
</evidence>
<proteinExistence type="inferred from homology"/>
<dbReference type="GO" id="GO:0071555">
    <property type="term" value="P:cell wall organization"/>
    <property type="evidence" value="ECO:0007669"/>
    <property type="project" value="UniProtKB-KW"/>
</dbReference>
<dbReference type="PANTHER" id="PTHR33392">
    <property type="entry name" value="POLYISOPRENYL-TEICHOIC ACID--PEPTIDOGLYCAN TEICHOIC ACID TRANSFERASE TAGU"/>
    <property type="match status" value="1"/>
</dbReference>
<evidence type="ECO:0000313" key="8">
    <source>
        <dbReference type="Proteomes" id="UP000325517"/>
    </source>
</evidence>
<keyword evidence="3" id="KW-0735">Signal-anchor</keyword>
<dbReference type="EMBL" id="CP031223">
    <property type="protein sequence ID" value="QFG00762.1"/>
    <property type="molecule type" value="Genomic_DNA"/>
</dbReference>
<dbReference type="RefSeq" id="WP_151701639.1">
    <property type="nucleotide sequence ID" value="NZ_CP031223.1"/>
</dbReference>
<keyword evidence="5" id="KW-0472">Membrane</keyword>
<sequence length="347" mass="39107">MAPTRLTQLKSTKKRRILYTVLIISMLLLSGVIVFAINLSLETSKATSKMFDPLDGPIENGNYVNPTADGSPFTILIAGIEHDEGEKNGRSDALILATVNPKTKKISMVSIPRDTRVYIEELGYEDKINHAYSVGGMKYTINTLEKLLDIPIDFYVSTDFQGFEDIVDTVGGVDVDVSFTFKAQLTESLKWKTYTKGPMFLNGNEALAYVRMRKKDPEGDMGRNSRQKQVIQDVINKATSLSNITKIDDMIRDVGNNVKTNIPSSEYFAFIKMYQKIKTSPIEQLHLDGENKKLYDKKEKKDIWYFFPNDNSLKELIESLKLNLDNSGQNAQSDLKTQEVNDLSVGD</sequence>
<evidence type="ECO:0000256" key="3">
    <source>
        <dbReference type="ARBA" id="ARBA00022968"/>
    </source>
</evidence>
<evidence type="ECO:0000256" key="1">
    <source>
        <dbReference type="ARBA" id="ARBA00006068"/>
    </source>
</evidence>
<keyword evidence="4 5" id="KW-1133">Transmembrane helix</keyword>
<dbReference type="Proteomes" id="UP000325517">
    <property type="component" value="Chromosome"/>
</dbReference>
<evidence type="ECO:0000256" key="5">
    <source>
        <dbReference type="SAM" id="Phobius"/>
    </source>
</evidence>